<proteinExistence type="inferred from homology"/>
<dbReference type="FunFam" id="3.30.1490.10:FF:000001">
    <property type="entry name" value="30S ribosomal protein S8"/>
    <property type="match status" value="1"/>
</dbReference>
<dbReference type="GO" id="GO:0005840">
    <property type="term" value="C:ribosome"/>
    <property type="evidence" value="ECO:0007669"/>
    <property type="project" value="UniProtKB-KW"/>
</dbReference>
<keyword evidence="5" id="KW-0694">RNA-binding</keyword>
<evidence type="ECO:0000256" key="3">
    <source>
        <dbReference type="ARBA" id="ARBA00023274"/>
    </source>
</evidence>
<evidence type="ECO:0000313" key="8">
    <source>
        <dbReference type="Proteomes" id="UP000230481"/>
    </source>
</evidence>
<dbReference type="Pfam" id="PF00410">
    <property type="entry name" value="Ribosomal_S8"/>
    <property type="match status" value="1"/>
</dbReference>
<evidence type="ECO:0000313" key="7">
    <source>
        <dbReference type="EMBL" id="PIT96838.1"/>
    </source>
</evidence>
<dbReference type="InterPro" id="IPR035987">
    <property type="entry name" value="Ribosomal_uS8_sf"/>
</dbReference>
<evidence type="ECO:0000256" key="2">
    <source>
        <dbReference type="ARBA" id="ARBA00022980"/>
    </source>
</evidence>
<dbReference type="PANTHER" id="PTHR11758">
    <property type="entry name" value="40S RIBOSOMAL PROTEIN S15A"/>
    <property type="match status" value="1"/>
</dbReference>
<keyword evidence="3 5" id="KW-0687">Ribonucleoprotein</keyword>
<evidence type="ECO:0000256" key="5">
    <source>
        <dbReference type="HAMAP-Rule" id="MF_01302"/>
    </source>
</evidence>
<dbReference type="Gene3D" id="3.30.1490.10">
    <property type="match status" value="1"/>
</dbReference>
<organism evidence="7 8">
    <name type="scientific">Candidatus Campbellbacteria bacterium CG10_big_fil_rev_8_21_14_0_10_35_52</name>
    <dbReference type="NCBI Taxonomy" id="1974527"/>
    <lineage>
        <taxon>Bacteria</taxon>
        <taxon>Candidatus Campbelliibacteriota</taxon>
    </lineage>
</organism>
<dbReference type="HAMAP" id="MF_01302_B">
    <property type="entry name" value="Ribosomal_uS8_B"/>
    <property type="match status" value="1"/>
</dbReference>
<keyword evidence="5" id="KW-0699">rRNA-binding</keyword>
<dbReference type="GO" id="GO:0006412">
    <property type="term" value="P:translation"/>
    <property type="evidence" value="ECO:0007669"/>
    <property type="project" value="UniProtKB-UniRule"/>
</dbReference>
<protein>
    <recommendedName>
        <fullName evidence="4 5">Small ribosomal subunit protein uS8</fullName>
    </recommendedName>
</protein>
<evidence type="ECO:0000256" key="6">
    <source>
        <dbReference type="RuleBase" id="RU003660"/>
    </source>
</evidence>
<dbReference type="GO" id="GO:0005737">
    <property type="term" value="C:cytoplasm"/>
    <property type="evidence" value="ECO:0007669"/>
    <property type="project" value="UniProtKB-ARBA"/>
</dbReference>
<sequence length="130" mass="14775">MVNDSIGDFIIQLKNASNAGLEFISVPYSEFKFQVAEKLREKGYIKSVSKRGKKIKKSIHIEIQYINKKPKIKEVSRISKPSRRVYKKTSEIYPIKYGKGALLLSTPKGVLTGEEARKNKVGGEALFKIW</sequence>
<dbReference type="AlphaFoldDB" id="A0A2M6WVM1"/>
<comment type="subunit">
    <text evidence="5">Part of the 30S ribosomal subunit. Contacts proteins S5 and S12.</text>
</comment>
<accession>A0A2M6WVM1</accession>
<dbReference type="InterPro" id="IPR047863">
    <property type="entry name" value="Ribosomal_uS8_CS"/>
</dbReference>
<evidence type="ECO:0000256" key="1">
    <source>
        <dbReference type="ARBA" id="ARBA00006471"/>
    </source>
</evidence>
<comment type="caution">
    <text evidence="7">The sequence shown here is derived from an EMBL/GenBank/DDBJ whole genome shotgun (WGS) entry which is preliminary data.</text>
</comment>
<comment type="function">
    <text evidence="5">One of the primary rRNA binding proteins, it binds directly to 16S rRNA central domain where it helps coordinate assembly of the platform of the 30S subunit.</text>
</comment>
<keyword evidence="2 5" id="KW-0689">Ribosomal protein</keyword>
<reference evidence="8" key="1">
    <citation type="submission" date="2017-09" db="EMBL/GenBank/DDBJ databases">
        <title>Depth-based differentiation of microbial function through sediment-hosted aquifers and enrichment of novel symbionts in the deep terrestrial subsurface.</title>
        <authorList>
            <person name="Probst A.J."/>
            <person name="Ladd B."/>
            <person name="Jarett J.K."/>
            <person name="Geller-Mcgrath D.E."/>
            <person name="Sieber C.M.K."/>
            <person name="Emerson J.B."/>
            <person name="Anantharaman K."/>
            <person name="Thomas B.C."/>
            <person name="Malmstrom R."/>
            <person name="Stieglmeier M."/>
            <person name="Klingl A."/>
            <person name="Woyke T."/>
            <person name="Ryan C.M."/>
            <person name="Banfield J.F."/>
        </authorList>
    </citation>
    <scope>NUCLEOTIDE SEQUENCE [LARGE SCALE GENOMIC DNA]</scope>
</reference>
<dbReference type="Gene3D" id="3.30.1370.30">
    <property type="match status" value="1"/>
</dbReference>
<dbReference type="NCBIfam" id="NF001109">
    <property type="entry name" value="PRK00136.1"/>
    <property type="match status" value="1"/>
</dbReference>
<comment type="similarity">
    <text evidence="1 5 6">Belongs to the universal ribosomal protein uS8 family.</text>
</comment>
<dbReference type="GO" id="GO:0003735">
    <property type="term" value="F:structural constituent of ribosome"/>
    <property type="evidence" value="ECO:0007669"/>
    <property type="project" value="InterPro"/>
</dbReference>
<name>A0A2M6WVM1_9BACT</name>
<gene>
    <name evidence="5" type="primary">rpsH</name>
    <name evidence="7" type="ORF">COT82_01210</name>
</gene>
<dbReference type="Proteomes" id="UP000230481">
    <property type="component" value="Unassembled WGS sequence"/>
</dbReference>
<dbReference type="EMBL" id="PFAA01000024">
    <property type="protein sequence ID" value="PIT96838.1"/>
    <property type="molecule type" value="Genomic_DNA"/>
</dbReference>
<dbReference type="SUPFAM" id="SSF56047">
    <property type="entry name" value="Ribosomal protein S8"/>
    <property type="match status" value="1"/>
</dbReference>
<dbReference type="GO" id="GO:0019843">
    <property type="term" value="F:rRNA binding"/>
    <property type="evidence" value="ECO:0007669"/>
    <property type="project" value="UniProtKB-UniRule"/>
</dbReference>
<evidence type="ECO:0000256" key="4">
    <source>
        <dbReference type="ARBA" id="ARBA00035258"/>
    </source>
</evidence>
<dbReference type="GO" id="GO:1990904">
    <property type="term" value="C:ribonucleoprotein complex"/>
    <property type="evidence" value="ECO:0007669"/>
    <property type="project" value="UniProtKB-KW"/>
</dbReference>
<dbReference type="InterPro" id="IPR000630">
    <property type="entry name" value="Ribosomal_uS8"/>
</dbReference>
<dbReference type="PROSITE" id="PS00053">
    <property type="entry name" value="RIBOSOMAL_S8"/>
    <property type="match status" value="1"/>
</dbReference>